<keyword evidence="1" id="KW-1133">Transmembrane helix</keyword>
<dbReference type="AlphaFoldDB" id="A0A369QM66"/>
<name>A0A369QM66_9BACT</name>
<dbReference type="EMBL" id="QASA01000001">
    <property type="protein sequence ID" value="RDC65814.1"/>
    <property type="molecule type" value="Genomic_DNA"/>
</dbReference>
<gene>
    <name evidence="2" type="ORF">AHMF7616_04444</name>
</gene>
<evidence type="ECO:0000313" key="3">
    <source>
        <dbReference type="Proteomes" id="UP000253919"/>
    </source>
</evidence>
<evidence type="ECO:0000256" key="1">
    <source>
        <dbReference type="SAM" id="Phobius"/>
    </source>
</evidence>
<proteinExistence type="predicted"/>
<organism evidence="2 3">
    <name type="scientific">Adhaeribacter pallidiroseus</name>
    <dbReference type="NCBI Taxonomy" id="2072847"/>
    <lineage>
        <taxon>Bacteria</taxon>
        <taxon>Pseudomonadati</taxon>
        <taxon>Bacteroidota</taxon>
        <taxon>Cytophagia</taxon>
        <taxon>Cytophagales</taxon>
        <taxon>Hymenobacteraceae</taxon>
        <taxon>Adhaeribacter</taxon>
    </lineage>
</organism>
<dbReference type="Proteomes" id="UP000253919">
    <property type="component" value="Unassembled WGS sequence"/>
</dbReference>
<comment type="caution">
    <text evidence="2">The sequence shown here is derived from an EMBL/GenBank/DDBJ whole genome shotgun (WGS) entry which is preliminary data.</text>
</comment>
<feature type="transmembrane region" description="Helical" evidence="1">
    <location>
        <begin position="20"/>
        <end position="43"/>
    </location>
</feature>
<reference evidence="2 3" key="1">
    <citation type="submission" date="2018-04" db="EMBL/GenBank/DDBJ databases">
        <title>Adhaeribacter sp. HMF7616 genome sequencing and assembly.</title>
        <authorList>
            <person name="Kang H."/>
            <person name="Kang J."/>
            <person name="Cha I."/>
            <person name="Kim H."/>
            <person name="Joh K."/>
        </authorList>
    </citation>
    <scope>NUCLEOTIDE SEQUENCE [LARGE SCALE GENOMIC DNA]</scope>
    <source>
        <strain evidence="2 3">HMF7616</strain>
    </source>
</reference>
<keyword evidence="1" id="KW-0472">Membrane</keyword>
<keyword evidence="3" id="KW-1185">Reference proteome</keyword>
<accession>A0A369QM66</accession>
<keyword evidence="1" id="KW-0812">Transmembrane</keyword>
<evidence type="ECO:0000313" key="2">
    <source>
        <dbReference type="EMBL" id="RDC65814.1"/>
    </source>
</evidence>
<protein>
    <submittedName>
        <fullName evidence="2">Uncharacterized protein</fullName>
    </submittedName>
</protein>
<sequence>MLPVSFSSFTDLKLDESMAIAFLPLIAPTPELAFALLIVTLTCKQIRSLFS</sequence>